<keyword evidence="2" id="KW-1185">Reference proteome</keyword>
<dbReference type="RefSeq" id="XP_008611052.1">
    <property type="nucleotide sequence ID" value="XM_008612830.1"/>
</dbReference>
<sequence>MPAEILKAVVDLVAMPLAQLLDEGLTTGRPIQLGEWTLICLPKPNKPQGVCSSLRPI</sequence>
<dbReference type="InParanoid" id="T0QPD9"/>
<gene>
    <name evidence="1" type="ORF">SDRG_07013</name>
</gene>
<dbReference type="GeneID" id="19947740"/>
<accession>T0QPD9</accession>
<proteinExistence type="predicted"/>
<feature type="non-terminal residue" evidence="1">
    <location>
        <position position="57"/>
    </location>
</feature>
<protein>
    <submittedName>
        <fullName evidence="1">Uncharacterized protein</fullName>
    </submittedName>
</protein>
<evidence type="ECO:0000313" key="1">
    <source>
        <dbReference type="EMBL" id="EQC35735.1"/>
    </source>
</evidence>
<dbReference type="Proteomes" id="UP000030762">
    <property type="component" value="Unassembled WGS sequence"/>
</dbReference>
<dbReference type="AlphaFoldDB" id="T0QPD9"/>
<dbReference type="OrthoDB" id="407949at2759"/>
<organism evidence="1 2">
    <name type="scientific">Saprolegnia diclina (strain VS20)</name>
    <dbReference type="NCBI Taxonomy" id="1156394"/>
    <lineage>
        <taxon>Eukaryota</taxon>
        <taxon>Sar</taxon>
        <taxon>Stramenopiles</taxon>
        <taxon>Oomycota</taxon>
        <taxon>Saprolegniomycetes</taxon>
        <taxon>Saprolegniales</taxon>
        <taxon>Saprolegniaceae</taxon>
        <taxon>Saprolegnia</taxon>
    </lineage>
</organism>
<dbReference type="EMBL" id="JH767150">
    <property type="protein sequence ID" value="EQC35735.1"/>
    <property type="molecule type" value="Genomic_DNA"/>
</dbReference>
<evidence type="ECO:0000313" key="2">
    <source>
        <dbReference type="Proteomes" id="UP000030762"/>
    </source>
</evidence>
<dbReference type="VEuPathDB" id="FungiDB:SDRG_07013"/>
<name>T0QPD9_SAPDV</name>
<reference evidence="1 2" key="1">
    <citation type="submission" date="2012-04" db="EMBL/GenBank/DDBJ databases">
        <title>The Genome Sequence of Saprolegnia declina VS20.</title>
        <authorList>
            <consortium name="The Broad Institute Genome Sequencing Platform"/>
            <person name="Russ C."/>
            <person name="Nusbaum C."/>
            <person name="Tyler B."/>
            <person name="van West P."/>
            <person name="Dieguez-Uribeondo J."/>
            <person name="de Bruijn I."/>
            <person name="Tripathy S."/>
            <person name="Jiang R."/>
            <person name="Young S.K."/>
            <person name="Zeng Q."/>
            <person name="Gargeya S."/>
            <person name="Fitzgerald M."/>
            <person name="Haas B."/>
            <person name="Abouelleil A."/>
            <person name="Alvarado L."/>
            <person name="Arachchi H.M."/>
            <person name="Berlin A."/>
            <person name="Chapman S.B."/>
            <person name="Goldberg J."/>
            <person name="Griggs A."/>
            <person name="Gujja S."/>
            <person name="Hansen M."/>
            <person name="Howarth C."/>
            <person name="Imamovic A."/>
            <person name="Larimer J."/>
            <person name="McCowen C."/>
            <person name="Montmayeur A."/>
            <person name="Murphy C."/>
            <person name="Neiman D."/>
            <person name="Pearson M."/>
            <person name="Priest M."/>
            <person name="Roberts A."/>
            <person name="Saif S."/>
            <person name="Shea T."/>
            <person name="Sisk P."/>
            <person name="Sykes S."/>
            <person name="Wortman J."/>
            <person name="Nusbaum C."/>
            <person name="Birren B."/>
        </authorList>
    </citation>
    <scope>NUCLEOTIDE SEQUENCE [LARGE SCALE GENOMIC DNA]</scope>
    <source>
        <strain evidence="1 2">VS20</strain>
    </source>
</reference>